<accession>A0A0C3G7T0</accession>
<protein>
    <submittedName>
        <fullName evidence="2">Uncharacterized protein</fullName>
    </submittedName>
</protein>
<gene>
    <name evidence="2" type="ORF">PILCRDRAFT_362</name>
</gene>
<dbReference type="AlphaFoldDB" id="A0A0C3G7T0"/>
<dbReference type="InParanoid" id="A0A0C3G7T0"/>
<organism evidence="2 3">
    <name type="scientific">Piloderma croceum (strain F 1598)</name>
    <dbReference type="NCBI Taxonomy" id="765440"/>
    <lineage>
        <taxon>Eukaryota</taxon>
        <taxon>Fungi</taxon>
        <taxon>Dikarya</taxon>
        <taxon>Basidiomycota</taxon>
        <taxon>Agaricomycotina</taxon>
        <taxon>Agaricomycetes</taxon>
        <taxon>Agaricomycetidae</taxon>
        <taxon>Atheliales</taxon>
        <taxon>Atheliaceae</taxon>
        <taxon>Piloderma</taxon>
    </lineage>
</organism>
<evidence type="ECO:0000313" key="3">
    <source>
        <dbReference type="Proteomes" id="UP000054166"/>
    </source>
</evidence>
<keyword evidence="1" id="KW-0472">Membrane</keyword>
<keyword evidence="1" id="KW-0812">Transmembrane</keyword>
<reference evidence="3" key="2">
    <citation type="submission" date="2015-01" db="EMBL/GenBank/DDBJ databases">
        <title>Evolutionary Origins and Diversification of the Mycorrhizal Mutualists.</title>
        <authorList>
            <consortium name="DOE Joint Genome Institute"/>
            <consortium name="Mycorrhizal Genomics Consortium"/>
            <person name="Kohler A."/>
            <person name="Kuo A."/>
            <person name="Nagy L.G."/>
            <person name="Floudas D."/>
            <person name="Copeland A."/>
            <person name="Barry K.W."/>
            <person name="Cichocki N."/>
            <person name="Veneault-Fourrey C."/>
            <person name="LaButti K."/>
            <person name="Lindquist E.A."/>
            <person name="Lipzen A."/>
            <person name="Lundell T."/>
            <person name="Morin E."/>
            <person name="Murat C."/>
            <person name="Riley R."/>
            <person name="Ohm R."/>
            <person name="Sun H."/>
            <person name="Tunlid A."/>
            <person name="Henrissat B."/>
            <person name="Grigoriev I.V."/>
            <person name="Hibbett D.S."/>
            <person name="Martin F."/>
        </authorList>
    </citation>
    <scope>NUCLEOTIDE SEQUENCE [LARGE SCALE GENOMIC DNA]</scope>
    <source>
        <strain evidence="3">F 1598</strain>
    </source>
</reference>
<dbReference type="HOGENOM" id="CLU_2292706_0_0_1"/>
<evidence type="ECO:0000256" key="1">
    <source>
        <dbReference type="SAM" id="Phobius"/>
    </source>
</evidence>
<reference evidence="2 3" key="1">
    <citation type="submission" date="2014-04" db="EMBL/GenBank/DDBJ databases">
        <authorList>
            <consortium name="DOE Joint Genome Institute"/>
            <person name="Kuo A."/>
            <person name="Tarkka M."/>
            <person name="Buscot F."/>
            <person name="Kohler A."/>
            <person name="Nagy L.G."/>
            <person name="Floudas D."/>
            <person name="Copeland A."/>
            <person name="Barry K.W."/>
            <person name="Cichocki N."/>
            <person name="Veneault-Fourrey C."/>
            <person name="LaButti K."/>
            <person name="Lindquist E.A."/>
            <person name="Lipzen A."/>
            <person name="Lundell T."/>
            <person name="Morin E."/>
            <person name="Murat C."/>
            <person name="Sun H."/>
            <person name="Tunlid A."/>
            <person name="Henrissat B."/>
            <person name="Grigoriev I.V."/>
            <person name="Hibbett D.S."/>
            <person name="Martin F."/>
            <person name="Nordberg H.P."/>
            <person name="Cantor M.N."/>
            <person name="Hua S.X."/>
        </authorList>
    </citation>
    <scope>NUCLEOTIDE SEQUENCE [LARGE SCALE GENOMIC DNA]</scope>
    <source>
        <strain evidence="2 3">F 1598</strain>
    </source>
</reference>
<keyword evidence="3" id="KW-1185">Reference proteome</keyword>
<feature type="transmembrane region" description="Helical" evidence="1">
    <location>
        <begin position="22"/>
        <end position="41"/>
    </location>
</feature>
<keyword evidence="1" id="KW-1133">Transmembrane helix</keyword>
<dbReference type="Proteomes" id="UP000054166">
    <property type="component" value="Unassembled WGS sequence"/>
</dbReference>
<feature type="transmembrane region" description="Helical" evidence="1">
    <location>
        <begin position="47"/>
        <end position="67"/>
    </location>
</feature>
<dbReference type="EMBL" id="KN832970">
    <property type="protein sequence ID" value="KIM92295.1"/>
    <property type="molecule type" value="Genomic_DNA"/>
</dbReference>
<evidence type="ECO:0000313" key="2">
    <source>
        <dbReference type="EMBL" id="KIM92295.1"/>
    </source>
</evidence>
<sequence>MFALGGVCVCACVCDRCGRSSLPAVFIVLVYVLVVLAYMAHATPAVVHVHSLVLACCCSHPLGPLLLQLRGRFSRCRRYRLAYVRPPTPAAEAAAAAVAAT</sequence>
<name>A0A0C3G7T0_PILCF</name>
<proteinExistence type="predicted"/>